<feature type="non-terminal residue" evidence="1">
    <location>
        <position position="81"/>
    </location>
</feature>
<dbReference type="Proteomes" id="UP001175211">
    <property type="component" value="Unassembled WGS sequence"/>
</dbReference>
<dbReference type="EMBL" id="JAUEPS010000021">
    <property type="protein sequence ID" value="KAK0457598.1"/>
    <property type="molecule type" value="Genomic_DNA"/>
</dbReference>
<reference evidence="1" key="1">
    <citation type="submission" date="2023-06" db="EMBL/GenBank/DDBJ databases">
        <authorList>
            <consortium name="Lawrence Berkeley National Laboratory"/>
            <person name="Ahrendt S."/>
            <person name="Sahu N."/>
            <person name="Indic B."/>
            <person name="Wong-Bajracharya J."/>
            <person name="Merenyi Z."/>
            <person name="Ke H.-M."/>
            <person name="Monk M."/>
            <person name="Kocsube S."/>
            <person name="Drula E."/>
            <person name="Lipzen A."/>
            <person name="Balint B."/>
            <person name="Henrissat B."/>
            <person name="Andreopoulos B."/>
            <person name="Martin F.M."/>
            <person name="Harder C.B."/>
            <person name="Rigling D."/>
            <person name="Ford K.L."/>
            <person name="Foster G.D."/>
            <person name="Pangilinan J."/>
            <person name="Papanicolaou A."/>
            <person name="Barry K."/>
            <person name="LaButti K."/>
            <person name="Viragh M."/>
            <person name="Koriabine M."/>
            <person name="Yan M."/>
            <person name="Riley R."/>
            <person name="Champramary S."/>
            <person name="Plett K.L."/>
            <person name="Tsai I.J."/>
            <person name="Slot J."/>
            <person name="Sipos G."/>
            <person name="Plett J."/>
            <person name="Nagy L.G."/>
            <person name="Grigoriev I.V."/>
        </authorList>
    </citation>
    <scope>NUCLEOTIDE SEQUENCE</scope>
    <source>
        <strain evidence="1">CCBAS 213</strain>
    </source>
</reference>
<evidence type="ECO:0000313" key="1">
    <source>
        <dbReference type="EMBL" id="KAK0457598.1"/>
    </source>
</evidence>
<name>A0AA39KB52_ARMTA</name>
<protein>
    <submittedName>
        <fullName evidence="1">Uncharacterized protein</fullName>
    </submittedName>
</protein>
<evidence type="ECO:0000313" key="2">
    <source>
        <dbReference type="Proteomes" id="UP001175211"/>
    </source>
</evidence>
<dbReference type="GeneID" id="85356962"/>
<comment type="caution">
    <text evidence="1">The sequence shown here is derived from an EMBL/GenBank/DDBJ whole genome shotgun (WGS) entry which is preliminary data.</text>
</comment>
<keyword evidence="2" id="KW-1185">Reference proteome</keyword>
<dbReference type="RefSeq" id="XP_060329910.1">
    <property type="nucleotide sequence ID" value="XM_060473414.1"/>
</dbReference>
<accession>A0AA39KB52</accession>
<dbReference type="AlphaFoldDB" id="A0AA39KB52"/>
<gene>
    <name evidence="1" type="ORF">EV420DRAFT_1549233</name>
</gene>
<sequence length="81" mass="9095">KPIFGSFPIRARRILRSTLACVRSTAFECVQLGCVCNNTIMCIYMAHLPTFDVFPGHVLAAFYDLETVHKGVDFVVICLRT</sequence>
<proteinExistence type="predicted"/>
<organism evidence="1 2">
    <name type="scientific">Armillaria tabescens</name>
    <name type="common">Ringless honey mushroom</name>
    <name type="synonym">Agaricus tabescens</name>
    <dbReference type="NCBI Taxonomy" id="1929756"/>
    <lineage>
        <taxon>Eukaryota</taxon>
        <taxon>Fungi</taxon>
        <taxon>Dikarya</taxon>
        <taxon>Basidiomycota</taxon>
        <taxon>Agaricomycotina</taxon>
        <taxon>Agaricomycetes</taxon>
        <taxon>Agaricomycetidae</taxon>
        <taxon>Agaricales</taxon>
        <taxon>Marasmiineae</taxon>
        <taxon>Physalacriaceae</taxon>
        <taxon>Desarmillaria</taxon>
    </lineage>
</organism>